<dbReference type="InterPro" id="IPR050491">
    <property type="entry name" value="AmpC-like"/>
</dbReference>
<sequence>MAVPSAHPGKLMRTLLATLFMSGLLLSGAATGADLAPDVTAKIDAAVTQALAASGTPGASIAVVRDGTIAYVHAYSQARREPAVAATPAQRFAIGSVSKQFTAAAVMLLVEDGALSLDDTVGKFIPNLTDGDRITIRQVLSHTAGYRDFWPQDYVPAMMEKPITADGIFDRWARVPLDFQPGEAWQYSNTGFTIAARIVEKASGQPFFTFLTNRVLKPLGLDAADIDKGPLGPKDAAGYTRYALGEPRPAPKEAPGWLVGAAQLALTPQDLARWDIALMGQKLLKPESWRAMETSVRLNNGQDARYGLGLTVTSDGAARLLRHGGEVSGFLAENRVWPDLGMAIVVLVNSDYGDPAGIAQKISALLPLATQPSAEETATARVFLEGLAHGHADATHLTANGAAYFSPAALADYAATLGPLGAVTDLKPIARRLRGGFTEEIYQARYASRGVRIVARADAGRYEQFLVYVD</sequence>
<organism evidence="3 4">
    <name type="scientific">Nitrospirillum amazonense</name>
    <dbReference type="NCBI Taxonomy" id="28077"/>
    <lineage>
        <taxon>Bacteria</taxon>
        <taxon>Pseudomonadati</taxon>
        <taxon>Pseudomonadota</taxon>
        <taxon>Alphaproteobacteria</taxon>
        <taxon>Rhodospirillales</taxon>
        <taxon>Azospirillaceae</taxon>
        <taxon>Nitrospirillum</taxon>
    </lineage>
</organism>
<keyword evidence="1" id="KW-0732">Signal</keyword>
<reference evidence="3 4" key="1">
    <citation type="submission" date="2019-06" db="EMBL/GenBank/DDBJ databases">
        <title>Genomic Encyclopedia of Type Strains, Phase IV (KMG-V): Genome sequencing to study the core and pangenomes of soil and plant-associated prokaryotes.</title>
        <authorList>
            <person name="Whitman W."/>
        </authorList>
    </citation>
    <scope>NUCLEOTIDE SEQUENCE [LARGE SCALE GENOMIC DNA]</scope>
    <source>
        <strain evidence="3 4">BR 11865</strain>
    </source>
</reference>
<dbReference type="SUPFAM" id="SSF56601">
    <property type="entry name" value="beta-lactamase/transpeptidase-like"/>
    <property type="match status" value="1"/>
</dbReference>
<dbReference type="PANTHER" id="PTHR46825">
    <property type="entry name" value="D-ALANYL-D-ALANINE-CARBOXYPEPTIDASE/ENDOPEPTIDASE AMPH"/>
    <property type="match status" value="1"/>
</dbReference>
<protein>
    <submittedName>
        <fullName evidence="3">CubicO group peptidase (Beta-lactamase class C family)</fullName>
    </submittedName>
</protein>
<dbReference type="InterPro" id="IPR001466">
    <property type="entry name" value="Beta-lactam-related"/>
</dbReference>
<keyword evidence="4" id="KW-1185">Reference proteome</keyword>
<dbReference type="EMBL" id="VITO01000011">
    <property type="protein sequence ID" value="TWB25034.1"/>
    <property type="molecule type" value="Genomic_DNA"/>
</dbReference>
<dbReference type="Pfam" id="PF00144">
    <property type="entry name" value="Beta-lactamase"/>
    <property type="match status" value="1"/>
</dbReference>
<feature type="chain" id="PRO_5021924030" evidence="1">
    <location>
        <begin position="33"/>
        <end position="470"/>
    </location>
</feature>
<comment type="caution">
    <text evidence="3">The sequence shown here is derived from an EMBL/GenBank/DDBJ whole genome shotgun (WGS) entry which is preliminary data.</text>
</comment>
<evidence type="ECO:0000313" key="4">
    <source>
        <dbReference type="Proteomes" id="UP000316545"/>
    </source>
</evidence>
<gene>
    <name evidence="3" type="ORF">FBZ88_111111</name>
</gene>
<accession>A0A560FTS4</accession>
<name>A0A560FTS4_9PROT</name>
<evidence type="ECO:0000313" key="3">
    <source>
        <dbReference type="EMBL" id="TWB25034.1"/>
    </source>
</evidence>
<proteinExistence type="predicted"/>
<dbReference type="InterPro" id="IPR012338">
    <property type="entry name" value="Beta-lactam/transpept-like"/>
</dbReference>
<feature type="signal peptide" evidence="1">
    <location>
        <begin position="1"/>
        <end position="32"/>
    </location>
</feature>
<dbReference type="Proteomes" id="UP000316545">
    <property type="component" value="Unassembled WGS sequence"/>
</dbReference>
<evidence type="ECO:0000259" key="2">
    <source>
        <dbReference type="Pfam" id="PF00144"/>
    </source>
</evidence>
<dbReference type="AlphaFoldDB" id="A0A560FTS4"/>
<dbReference type="PANTHER" id="PTHR46825:SF9">
    <property type="entry name" value="BETA-LACTAMASE-RELATED DOMAIN-CONTAINING PROTEIN"/>
    <property type="match status" value="1"/>
</dbReference>
<feature type="domain" description="Beta-lactamase-related" evidence="2">
    <location>
        <begin position="43"/>
        <end position="358"/>
    </location>
</feature>
<evidence type="ECO:0000256" key="1">
    <source>
        <dbReference type="SAM" id="SignalP"/>
    </source>
</evidence>
<dbReference type="Gene3D" id="3.40.710.10">
    <property type="entry name" value="DD-peptidase/beta-lactamase superfamily"/>
    <property type="match status" value="1"/>
</dbReference>